<evidence type="ECO:0000313" key="2">
    <source>
        <dbReference type="Proteomes" id="UP000605148"/>
    </source>
</evidence>
<organism evidence="1 2">
    <name type="scientific">Roseibium aquae</name>
    <dbReference type="NCBI Taxonomy" id="1323746"/>
    <lineage>
        <taxon>Bacteria</taxon>
        <taxon>Pseudomonadati</taxon>
        <taxon>Pseudomonadota</taxon>
        <taxon>Alphaproteobacteria</taxon>
        <taxon>Hyphomicrobiales</taxon>
        <taxon>Stappiaceae</taxon>
        <taxon>Roseibium</taxon>
    </lineage>
</organism>
<protein>
    <recommendedName>
        <fullName evidence="3">DUF2267 domain-containing protein</fullName>
    </recommendedName>
</protein>
<name>A0A916X2H1_9HYPH</name>
<evidence type="ECO:0000313" key="1">
    <source>
        <dbReference type="EMBL" id="GGB50318.1"/>
    </source>
</evidence>
<accession>A0A916X2H1</accession>
<dbReference type="RefSeq" id="WP_150496221.1">
    <property type="nucleotide sequence ID" value="NZ_BMFA01000006.1"/>
</dbReference>
<sequence length="129" mass="13379">MQDLIDRIAQAADISAETSRKAIGIILGFLEKAGPEDKVAEVFAALPGARELVDEKAAEKSGGMLSGLGNMMGGMGAAMAALNELTSAGLSMDEIKSVTQELVAYAKEKAGEETVDEVISKIPGLNQIV</sequence>
<dbReference type="EMBL" id="BMFA01000006">
    <property type="protein sequence ID" value="GGB50318.1"/>
    <property type="molecule type" value="Genomic_DNA"/>
</dbReference>
<reference evidence="1" key="2">
    <citation type="submission" date="2020-09" db="EMBL/GenBank/DDBJ databases">
        <authorList>
            <person name="Sun Q."/>
            <person name="Zhou Y."/>
        </authorList>
    </citation>
    <scope>NUCLEOTIDE SEQUENCE</scope>
    <source>
        <strain evidence="1">CGMCC 1.12426</strain>
    </source>
</reference>
<gene>
    <name evidence="1" type="ORF">GCM10011316_23050</name>
</gene>
<dbReference type="OrthoDB" id="7907231at2"/>
<proteinExistence type="predicted"/>
<comment type="caution">
    <text evidence="1">The sequence shown here is derived from an EMBL/GenBank/DDBJ whole genome shotgun (WGS) entry which is preliminary data.</text>
</comment>
<reference evidence="1" key="1">
    <citation type="journal article" date="2014" name="Int. J. Syst. Evol. Microbiol.">
        <title>Complete genome sequence of Corynebacterium casei LMG S-19264T (=DSM 44701T), isolated from a smear-ripened cheese.</title>
        <authorList>
            <consortium name="US DOE Joint Genome Institute (JGI-PGF)"/>
            <person name="Walter F."/>
            <person name="Albersmeier A."/>
            <person name="Kalinowski J."/>
            <person name="Ruckert C."/>
        </authorList>
    </citation>
    <scope>NUCLEOTIDE SEQUENCE</scope>
    <source>
        <strain evidence="1">CGMCC 1.12426</strain>
    </source>
</reference>
<keyword evidence="2" id="KW-1185">Reference proteome</keyword>
<dbReference type="Proteomes" id="UP000605148">
    <property type="component" value="Unassembled WGS sequence"/>
</dbReference>
<evidence type="ECO:0008006" key="3">
    <source>
        <dbReference type="Google" id="ProtNLM"/>
    </source>
</evidence>
<dbReference type="AlphaFoldDB" id="A0A916X2H1"/>